<feature type="region of interest" description="Disordered" evidence="1">
    <location>
        <begin position="162"/>
        <end position="213"/>
    </location>
</feature>
<feature type="region of interest" description="Disordered" evidence="1">
    <location>
        <begin position="60"/>
        <end position="99"/>
    </location>
</feature>
<reference evidence="2" key="2">
    <citation type="submission" date="2020-02" db="EMBL/GenBank/DDBJ databases">
        <authorList>
            <person name="Gilchrist C.L.M."/>
            <person name="Chooi Y.-H."/>
        </authorList>
    </citation>
    <scope>NUCLEOTIDE SEQUENCE</scope>
    <source>
        <strain evidence="2">MST-FP2251</strain>
    </source>
</reference>
<proteinExistence type="predicted"/>
<evidence type="ECO:0000256" key="1">
    <source>
        <dbReference type="SAM" id="MobiDB-lite"/>
    </source>
</evidence>
<feature type="compositionally biased region" description="Low complexity" evidence="1">
    <location>
        <begin position="87"/>
        <end position="99"/>
    </location>
</feature>
<sequence>MEDPLHESQALALRPYSPSHDEPVPYSTLAITENPHELLHDEEFTELHDDAQLLVQDTGYNSSASSTQRSSSDGFGGGLEEERLNGTHSRTSSHSSVSSIPATVLTHTVDGSKSVLMRGLDDHMPLPSWDDRDIKPYSRMLHIVRQREAAFRKPSSVRAMQMHTEDEGDDEFLTPPKRKGGHRISDISMRSSGSSPLKRSPYYSPSGSLGRPKPKKEYPLVLLHCNLLPPSLPIPGMVGYPDQKMLKEVLPLEYWKRWKLLEEKVGSGVLRDRGVLISHPEDMYDVLEERLLESLELQRPRLDHGHFIGHDADSEKEVHLAREDGATDDEEGEECPDCGGRVITQSDEGRKWELKVFAANGLMRAGAWAAAWKEMEKVDVEVGLWLPSEIRRELEKRLFDNEMARKDDFTKIPRLQAPQTDISWTQSPTSLRDAHTIPLAHDINRPLSPAPEKNVSQEPPKPAHHYMTSSEDIDLQTLLVNYIRILATDRRNITIAILSILVVFFAIGSNPRATMSDVMPFPQDTLPLSRISIMSLAQHSGTATVDSTGSMSSHLAHSEPTPNASSVPESHDLTESAISSMTSAVSGTDSETLPSPPVVVIESVTSTAQNYLPTEVQGAHVAVQESVDFDLSSGDTEPAMRKKIGGSIDPRTDSLATVDHVGLSELVDTVVDHEQDRAEEGIPAVN</sequence>
<feature type="region of interest" description="Disordered" evidence="1">
    <location>
        <begin position="543"/>
        <end position="572"/>
    </location>
</feature>
<feature type="region of interest" description="Disordered" evidence="1">
    <location>
        <begin position="444"/>
        <end position="465"/>
    </location>
</feature>
<dbReference type="Proteomes" id="UP001194746">
    <property type="component" value="Unassembled WGS sequence"/>
</dbReference>
<feature type="compositionally biased region" description="Polar residues" evidence="1">
    <location>
        <begin position="543"/>
        <end position="568"/>
    </location>
</feature>
<feature type="compositionally biased region" description="Low complexity" evidence="1">
    <location>
        <begin position="62"/>
        <end position="72"/>
    </location>
</feature>
<keyword evidence="3" id="KW-1185">Reference proteome</keyword>
<evidence type="ECO:0000313" key="2">
    <source>
        <dbReference type="EMBL" id="KAF9887076.1"/>
    </source>
</evidence>
<feature type="compositionally biased region" description="Low complexity" evidence="1">
    <location>
        <begin position="186"/>
        <end position="195"/>
    </location>
</feature>
<gene>
    <name evidence="2" type="ORF">FE257_010570</name>
</gene>
<dbReference type="AlphaFoldDB" id="A0AAD4CIB1"/>
<feature type="region of interest" description="Disordered" evidence="1">
    <location>
        <begin position="1"/>
        <end position="27"/>
    </location>
</feature>
<name>A0AAD4CIB1_ASPNN</name>
<organism evidence="2 3">
    <name type="scientific">Aspergillus nanangensis</name>
    <dbReference type="NCBI Taxonomy" id="2582783"/>
    <lineage>
        <taxon>Eukaryota</taxon>
        <taxon>Fungi</taxon>
        <taxon>Dikarya</taxon>
        <taxon>Ascomycota</taxon>
        <taxon>Pezizomycotina</taxon>
        <taxon>Eurotiomycetes</taxon>
        <taxon>Eurotiomycetidae</taxon>
        <taxon>Eurotiales</taxon>
        <taxon>Aspergillaceae</taxon>
        <taxon>Aspergillus</taxon>
        <taxon>Aspergillus subgen. Circumdati</taxon>
    </lineage>
</organism>
<evidence type="ECO:0008006" key="4">
    <source>
        <dbReference type="Google" id="ProtNLM"/>
    </source>
</evidence>
<evidence type="ECO:0000313" key="3">
    <source>
        <dbReference type="Proteomes" id="UP001194746"/>
    </source>
</evidence>
<accession>A0AAD4CIB1</accession>
<protein>
    <recommendedName>
        <fullName evidence="4">Flavoprotein oxygenase</fullName>
    </recommendedName>
</protein>
<dbReference type="EMBL" id="VCAU01000067">
    <property type="protein sequence ID" value="KAF9887076.1"/>
    <property type="molecule type" value="Genomic_DNA"/>
</dbReference>
<comment type="caution">
    <text evidence="2">The sequence shown here is derived from an EMBL/GenBank/DDBJ whole genome shotgun (WGS) entry which is preliminary data.</text>
</comment>
<reference evidence="2" key="1">
    <citation type="journal article" date="2019" name="Beilstein J. Org. Chem.">
        <title>Nanangenines: drimane sesquiterpenoids as the dominant metabolite cohort of a novel Australian fungus, Aspergillus nanangensis.</title>
        <authorList>
            <person name="Lacey H.J."/>
            <person name="Gilchrist C.L.M."/>
            <person name="Crombie A."/>
            <person name="Kalaitzis J.A."/>
            <person name="Vuong D."/>
            <person name="Rutledge P.J."/>
            <person name="Turner P."/>
            <person name="Pitt J.I."/>
            <person name="Lacey E."/>
            <person name="Chooi Y.H."/>
            <person name="Piggott A.M."/>
        </authorList>
    </citation>
    <scope>NUCLEOTIDE SEQUENCE</scope>
    <source>
        <strain evidence="2">MST-FP2251</strain>
    </source>
</reference>